<gene>
    <name evidence="1" type="ORF">LCGC14_1822980</name>
</gene>
<sequence>MALSQTVGIQNQRGMYQAAESLTNGTSTTPQNISVDLEMTVLEGGSTASGLNATNLYVLPDGDEGMMKWVLHGTSTAICHVVPTNQATGRLNMILAVTATDAADLFVSSTGSYVLTTLDSYIAMRFMQGKWHLIGNHAATVATAT</sequence>
<dbReference type="AlphaFoldDB" id="A0A0F9GIC4"/>
<name>A0A0F9GIC4_9ZZZZ</name>
<evidence type="ECO:0000313" key="1">
    <source>
        <dbReference type="EMBL" id="KKL98579.1"/>
    </source>
</evidence>
<proteinExistence type="predicted"/>
<comment type="caution">
    <text evidence="1">The sequence shown here is derived from an EMBL/GenBank/DDBJ whole genome shotgun (WGS) entry which is preliminary data.</text>
</comment>
<dbReference type="EMBL" id="LAZR01017881">
    <property type="protein sequence ID" value="KKL98579.1"/>
    <property type="molecule type" value="Genomic_DNA"/>
</dbReference>
<accession>A0A0F9GIC4</accession>
<organism evidence="1">
    <name type="scientific">marine sediment metagenome</name>
    <dbReference type="NCBI Taxonomy" id="412755"/>
    <lineage>
        <taxon>unclassified sequences</taxon>
        <taxon>metagenomes</taxon>
        <taxon>ecological metagenomes</taxon>
    </lineage>
</organism>
<protein>
    <submittedName>
        <fullName evidence="1">Uncharacterized protein</fullName>
    </submittedName>
</protein>
<reference evidence="1" key="1">
    <citation type="journal article" date="2015" name="Nature">
        <title>Complex archaea that bridge the gap between prokaryotes and eukaryotes.</title>
        <authorList>
            <person name="Spang A."/>
            <person name="Saw J.H."/>
            <person name="Jorgensen S.L."/>
            <person name="Zaremba-Niedzwiedzka K."/>
            <person name="Martijn J."/>
            <person name="Lind A.E."/>
            <person name="van Eijk R."/>
            <person name="Schleper C."/>
            <person name="Guy L."/>
            <person name="Ettema T.J."/>
        </authorList>
    </citation>
    <scope>NUCLEOTIDE SEQUENCE</scope>
</reference>